<name>A0ABP9RE67_9PSEU</name>
<evidence type="ECO:0000313" key="2">
    <source>
        <dbReference type="Proteomes" id="UP001428817"/>
    </source>
</evidence>
<dbReference type="Proteomes" id="UP001428817">
    <property type="component" value="Unassembled WGS sequence"/>
</dbReference>
<accession>A0ABP9RE67</accession>
<evidence type="ECO:0008006" key="3">
    <source>
        <dbReference type="Google" id="ProtNLM"/>
    </source>
</evidence>
<organism evidence="1 2">
    <name type="scientific">Pseudonocardia eucalypti</name>
    <dbReference type="NCBI Taxonomy" id="648755"/>
    <lineage>
        <taxon>Bacteria</taxon>
        <taxon>Bacillati</taxon>
        <taxon>Actinomycetota</taxon>
        <taxon>Actinomycetes</taxon>
        <taxon>Pseudonocardiales</taxon>
        <taxon>Pseudonocardiaceae</taxon>
        <taxon>Pseudonocardia</taxon>
    </lineage>
</organism>
<proteinExistence type="predicted"/>
<protein>
    <recommendedName>
        <fullName evidence="3">Universal stress protein</fullName>
    </recommendedName>
</protein>
<dbReference type="EMBL" id="BAABJP010000068">
    <property type="protein sequence ID" value="GAA5176083.1"/>
    <property type="molecule type" value="Genomic_DNA"/>
</dbReference>
<gene>
    <name evidence="1" type="ORF">GCM10023321_83590</name>
</gene>
<dbReference type="Gene3D" id="3.40.50.12370">
    <property type="match status" value="1"/>
</dbReference>
<sequence>MTADSVVVWLTEDTWPACVDVAAGLPSAERIRLLHVVDEAPAEAAHGALGGLLGRHGAWHRDPGEVITEASREASARLLADAQRRLGRDARLETRAGRIEREVVAAVADARLLVCARDGERDRLGPHSIGHHLRFVVDHAPCAVLLIWPEDPPELGSIPPPPPH</sequence>
<dbReference type="RefSeq" id="WP_185065675.1">
    <property type="nucleotide sequence ID" value="NZ_BAABJP010000068.1"/>
</dbReference>
<dbReference type="SUPFAM" id="SSF52402">
    <property type="entry name" value="Adenine nucleotide alpha hydrolases-like"/>
    <property type="match status" value="1"/>
</dbReference>
<evidence type="ECO:0000313" key="1">
    <source>
        <dbReference type="EMBL" id="GAA5176083.1"/>
    </source>
</evidence>
<comment type="caution">
    <text evidence="1">The sequence shown here is derived from an EMBL/GenBank/DDBJ whole genome shotgun (WGS) entry which is preliminary data.</text>
</comment>
<keyword evidence="2" id="KW-1185">Reference proteome</keyword>
<reference evidence="2" key="1">
    <citation type="journal article" date="2019" name="Int. J. Syst. Evol. Microbiol.">
        <title>The Global Catalogue of Microorganisms (GCM) 10K type strain sequencing project: providing services to taxonomists for standard genome sequencing and annotation.</title>
        <authorList>
            <consortium name="The Broad Institute Genomics Platform"/>
            <consortium name="The Broad Institute Genome Sequencing Center for Infectious Disease"/>
            <person name="Wu L."/>
            <person name="Ma J."/>
        </authorList>
    </citation>
    <scope>NUCLEOTIDE SEQUENCE [LARGE SCALE GENOMIC DNA]</scope>
    <source>
        <strain evidence="2">JCM 18303</strain>
    </source>
</reference>